<proteinExistence type="inferred from homology"/>
<keyword evidence="5 8" id="KW-0812">Transmembrane</keyword>
<dbReference type="InterPro" id="IPR000522">
    <property type="entry name" value="ABC_transptr_permease_BtuC"/>
</dbReference>
<accession>A0A4Q6XRA8</accession>
<dbReference type="FunFam" id="1.10.3470.10:FF:000001">
    <property type="entry name" value="Vitamin B12 ABC transporter permease BtuC"/>
    <property type="match status" value="1"/>
</dbReference>
<feature type="transmembrane region" description="Helical" evidence="8">
    <location>
        <begin position="249"/>
        <end position="278"/>
    </location>
</feature>
<name>A0A4Q6XRA8_9SPHI</name>
<feature type="transmembrane region" description="Helical" evidence="8">
    <location>
        <begin position="67"/>
        <end position="87"/>
    </location>
</feature>
<dbReference type="Proteomes" id="UP000292855">
    <property type="component" value="Unassembled WGS sequence"/>
</dbReference>
<dbReference type="PANTHER" id="PTHR30472:SF25">
    <property type="entry name" value="ABC TRANSPORTER PERMEASE PROTEIN MJ0876-RELATED"/>
    <property type="match status" value="1"/>
</dbReference>
<dbReference type="GO" id="GO:0005886">
    <property type="term" value="C:plasma membrane"/>
    <property type="evidence" value="ECO:0007669"/>
    <property type="project" value="UniProtKB-SubCell"/>
</dbReference>
<evidence type="ECO:0000256" key="1">
    <source>
        <dbReference type="ARBA" id="ARBA00004651"/>
    </source>
</evidence>
<feature type="transmembrane region" description="Helical" evidence="8">
    <location>
        <begin position="201"/>
        <end position="223"/>
    </location>
</feature>
<dbReference type="InterPro" id="IPR037294">
    <property type="entry name" value="ABC_BtuC-like"/>
</dbReference>
<evidence type="ECO:0000256" key="2">
    <source>
        <dbReference type="ARBA" id="ARBA00007935"/>
    </source>
</evidence>
<dbReference type="EMBL" id="SGIT01000003">
    <property type="protein sequence ID" value="RZF58756.1"/>
    <property type="molecule type" value="Genomic_DNA"/>
</dbReference>
<feature type="transmembrane region" description="Helical" evidence="8">
    <location>
        <begin position="158"/>
        <end position="181"/>
    </location>
</feature>
<reference evidence="9 10" key="1">
    <citation type="submission" date="2019-02" db="EMBL/GenBank/DDBJ databases">
        <authorList>
            <person name="Li Y."/>
        </authorList>
    </citation>
    <scope>NUCLEOTIDE SEQUENCE [LARGE SCALE GENOMIC DNA]</scope>
    <source>
        <strain evidence="9 10">30C10-4-7</strain>
    </source>
</reference>
<evidence type="ECO:0000313" key="9">
    <source>
        <dbReference type="EMBL" id="RZF58756.1"/>
    </source>
</evidence>
<dbReference type="GO" id="GO:0022857">
    <property type="term" value="F:transmembrane transporter activity"/>
    <property type="evidence" value="ECO:0007669"/>
    <property type="project" value="InterPro"/>
</dbReference>
<comment type="similarity">
    <text evidence="2">Belongs to the binding-protein-dependent transport system permease family. FecCD subfamily.</text>
</comment>
<keyword evidence="3" id="KW-0813">Transport</keyword>
<evidence type="ECO:0000256" key="4">
    <source>
        <dbReference type="ARBA" id="ARBA00022475"/>
    </source>
</evidence>
<dbReference type="CDD" id="cd06550">
    <property type="entry name" value="TM_ABC_iron-siderophores_like"/>
    <property type="match status" value="1"/>
</dbReference>
<dbReference type="GO" id="GO:0033214">
    <property type="term" value="P:siderophore-iron import into cell"/>
    <property type="evidence" value="ECO:0007669"/>
    <property type="project" value="TreeGrafter"/>
</dbReference>
<feature type="transmembrane region" description="Helical" evidence="8">
    <location>
        <begin position="321"/>
        <end position="338"/>
    </location>
</feature>
<feature type="transmembrane region" description="Helical" evidence="8">
    <location>
        <begin position="99"/>
        <end position="119"/>
    </location>
</feature>
<gene>
    <name evidence="9" type="ORF">EWE74_15645</name>
</gene>
<feature type="transmembrane region" description="Helical" evidence="8">
    <location>
        <begin position="290"/>
        <end position="309"/>
    </location>
</feature>
<dbReference type="AlphaFoldDB" id="A0A4Q6XRA8"/>
<feature type="transmembrane region" description="Helical" evidence="8">
    <location>
        <begin position="125"/>
        <end position="146"/>
    </location>
</feature>
<dbReference type="Pfam" id="PF01032">
    <property type="entry name" value="FecCD"/>
    <property type="match status" value="1"/>
</dbReference>
<dbReference type="OrthoDB" id="9811721at2"/>
<dbReference type="PANTHER" id="PTHR30472">
    <property type="entry name" value="FERRIC ENTEROBACTIN TRANSPORT SYSTEM PERMEASE PROTEIN"/>
    <property type="match status" value="1"/>
</dbReference>
<dbReference type="SUPFAM" id="SSF81345">
    <property type="entry name" value="ABC transporter involved in vitamin B12 uptake, BtuC"/>
    <property type="match status" value="1"/>
</dbReference>
<dbReference type="RefSeq" id="WP_130142541.1">
    <property type="nucleotide sequence ID" value="NZ_SGIT01000003.1"/>
</dbReference>
<keyword evidence="10" id="KW-1185">Reference proteome</keyword>
<comment type="subcellular location">
    <subcellularLocation>
        <location evidence="1">Cell membrane</location>
        <topology evidence="1">Multi-pass membrane protein</topology>
    </subcellularLocation>
</comment>
<evidence type="ECO:0000256" key="5">
    <source>
        <dbReference type="ARBA" id="ARBA00022692"/>
    </source>
</evidence>
<keyword evidence="6 8" id="KW-1133">Transmembrane helix</keyword>
<sequence length="346" mass="36482">MKTKIIYLFLIIVLLLAMVSSLSFGAFYIPLTEVWLNILHKIGLFRATPIDELYGGVIDLVRWPRTLLGVLVGAALGISGAAIQAIFRNPLAEPGLIGVSAGASLVAASIIAFEAMLFASLGQLFGHYLLAVGAFAGAGIATWVVYRISLHDGKPHIGTMILAGVAINALAGSLTGLISFLSDEQQLRTITFWMLGSLGGASWEAVWTMVPFVLFAAVGLPFLAKALNVFSLGEQEASQLGQNPQRVKILVIILCTMAVGAAVSVSGIIGFVGLLVPHAVRMLGGSDNRYVLPASALLGSIILTVADLIARTIAIPSEIPIGVVTALLGTPLFLYILIRDKKKIIV</sequence>
<evidence type="ECO:0000256" key="6">
    <source>
        <dbReference type="ARBA" id="ARBA00022989"/>
    </source>
</evidence>
<evidence type="ECO:0000313" key="10">
    <source>
        <dbReference type="Proteomes" id="UP000292855"/>
    </source>
</evidence>
<comment type="caution">
    <text evidence="9">The sequence shown here is derived from an EMBL/GenBank/DDBJ whole genome shotgun (WGS) entry which is preliminary data.</text>
</comment>
<organism evidence="9 10">
    <name type="scientific">Sphingobacterium corticibacterium</name>
    <dbReference type="NCBI Taxonomy" id="2484746"/>
    <lineage>
        <taxon>Bacteria</taxon>
        <taxon>Pseudomonadati</taxon>
        <taxon>Bacteroidota</taxon>
        <taxon>Sphingobacteriia</taxon>
        <taxon>Sphingobacteriales</taxon>
        <taxon>Sphingobacteriaceae</taxon>
        <taxon>Sphingobacterium</taxon>
    </lineage>
</organism>
<keyword evidence="7 8" id="KW-0472">Membrane</keyword>
<keyword evidence="4" id="KW-1003">Cell membrane</keyword>
<dbReference type="Gene3D" id="1.10.3470.10">
    <property type="entry name" value="ABC transporter involved in vitamin B12 uptake, BtuC"/>
    <property type="match status" value="1"/>
</dbReference>
<protein>
    <submittedName>
        <fullName evidence="9">Iron ABC transporter permease</fullName>
    </submittedName>
</protein>
<evidence type="ECO:0000256" key="8">
    <source>
        <dbReference type="SAM" id="Phobius"/>
    </source>
</evidence>
<evidence type="ECO:0000256" key="7">
    <source>
        <dbReference type="ARBA" id="ARBA00023136"/>
    </source>
</evidence>
<evidence type="ECO:0000256" key="3">
    <source>
        <dbReference type="ARBA" id="ARBA00022448"/>
    </source>
</evidence>